<feature type="compositionally biased region" description="Basic and acidic residues" evidence="1">
    <location>
        <begin position="90"/>
        <end position="100"/>
    </location>
</feature>
<organism evidence="2 3">
    <name type="scientific">Pleurodeles waltl</name>
    <name type="common">Iberian ribbed newt</name>
    <dbReference type="NCBI Taxonomy" id="8319"/>
    <lineage>
        <taxon>Eukaryota</taxon>
        <taxon>Metazoa</taxon>
        <taxon>Chordata</taxon>
        <taxon>Craniata</taxon>
        <taxon>Vertebrata</taxon>
        <taxon>Euteleostomi</taxon>
        <taxon>Amphibia</taxon>
        <taxon>Batrachia</taxon>
        <taxon>Caudata</taxon>
        <taxon>Salamandroidea</taxon>
        <taxon>Salamandridae</taxon>
        <taxon>Pleurodelinae</taxon>
        <taxon>Pleurodeles</taxon>
    </lineage>
</organism>
<dbReference type="AlphaFoldDB" id="A0AAV7TM19"/>
<dbReference type="Proteomes" id="UP001066276">
    <property type="component" value="Chromosome 3_2"/>
</dbReference>
<protein>
    <submittedName>
        <fullName evidence="2">Uncharacterized protein</fullName>
    </submittedName>
</protein>
<evidence type="ECO:0000256" key="1">
    <source>
        <dbReference type="SAM" id="MobiDB-lite"/>
    </source>
</evidence>
<comment type="caution">
    <text evidence="2">The sequence shown here is derived from an EMBL/GenBank/DDBJ whole genome shotgun (WGS) entry which is preliminary data.</text>
</comment>
<feature type="compositionally biased region" description="Acidic residues" evidence="1">
    <location>
        <begin position="74"/>
        <end position="87"/>
    </location>
</feature>
<accession>A0AAV7TM19</accession>
<evidence type="ECO:0000313" key="2">
    <source>
        <dbReference type="EMBL" id="KAJ1177321.1"/>
    </source>
</evidence>
<dbReference type="EMBL" id="JANPWB010000006">
    <property type="protein sequence ID" value="KAJ1177321.1"/>
    <property type="molecule type" value="Genomic_DNA"/>
</dbReference>
<reference evidence="2" key="1">
    <citation type="journal article" date="2022" name="bioRxiv">
        <title>Sequencing and chromosome-scale assembly of the giantPleurodeles waltlgenome.</title>
        <authorList>
            <person name="Brown T."/>
            <person name="Elewa A."/>
            <person name="Iarovenko S."/>
            <person name="Subramanian E."/>
            <person name="Araus A.J."/>
            <person name="Petzold A."/>
            <person name="Susuki M."/>
            <person name="Suzuki K.-i.T."/>
            <person name="Hayashi T."/>
            <person name="Toyoda A."/>
            <person name="Oliveira C."/>
            <person name="Osipova E."/>
            <person name="Leigh N.D."/>
            <person name="Simon A."/>
            <person name="Yun M.H."/>
        </authorList>
    </citation>
    <scope>NUCLEOTIDE SEQUENCE</scope>
    <source>
        <strain evidence="2">20211129_DDA</strain>
        <tissue evidence="2">Liver</tissue>
    </source>
</reference>
<gene>
    <name evidence="2" type="ORF">NDU88_002580</name>
</gene>
<proteinExistence type="predicted"/>
<evidence type="ECO:0000313" key="3">
    <source>
        <dbReference type="Proteomes" id="UP001066276"/>
    </source>
</evidence>
<feature type="region of interest" description="Disordered" evidence="1">
    <location>
        <begin position="42"/>
        <end position="110"/>
    </location>
</feature>
<feature type="compositionally biased region" description="Basic and acidic residues" evidence="1">
    <location>
        <begin position="63"/>
        <end position="73"/>
    </location>
</feature>
<sequence length="138" mass="15044">MVLHALRTEYRVAGCSRLSSNTAPASEWRCSRGREISVTRCPDDQEAGVGAMTPDFQVPGTLKSEDGLERASEEPDAADQDAEETTEAESGNREETEKRPGSQSSSYHLPTVTQGFLGSLLDSLLQDSLYCSHSVYSR</sequence>
<name>A0AAV7TM19_PLEWA</name>
<feature type="compositionally biased region" description="Polar residues" evidence="1">
    <location>
        <begin position="101"/>
        <end position="110"/>
    </location>
</feature>
<keyword evidence="3" id="KW-1185">Reference proteome</keyword>